<evidence type="ECO:0000313" key="1">
    <source>
        <dbReference type="EMBL" id="MBY14837.1"/>
    </source>
</evidence>
<protein>
    <recommendedName>
        <fullName evidence="2">MULE transposase domain-containing protein</fullName>
    </recommendedName>
</protein>
<sequence>MRRTRRTPKFQPKLWNLYEAVIHGLARTNNGLEGWHNGFQKQVGGHHVSIWKMFEGLQREVGLAKLKVAHVEAGKEEKQKSKWKRTTENIKTKVENYSNQDIIPYLKSLAYNIDF</sequence>
<accession>A0A2S2NCI1</accession>
<dbReference type="EMBL" id="GGMR01002218">
    <property type="protein sequence ID" value="MBY14837.1"/>
    <property type="molecule type" value="Transcribed_RNA"/>
</dbReference>
<proteinExistence type="predicted"/>
<organism evidence="1">
    <name type="scientific">Schizaphis graminum</name>
    <name type="common">Green bug aphid</name>
    <dbReference type="NCBI Taxonomy" id="13262"/>
    <lineage>
        <taxon>Eukaryota</taxon>
        <taxon>Metazoa</taxon>
        <taxon>Ecdysozoa</taxon>
        <taxon>Arthropoda</taxon>
        <taxon>Hexapoda</taxon>
        <taxon>Insecta</taxon>
        <taxon>Pterygota</taxon>
        <taxon>Neoptera</taxon>
        <taxon>Paraneoptera</taxon>
        <taxon>Hemiptera</taxon>
        <taxon>Sternorrhyncha</taxon>
        <taxon>Aphidomorpha</taxon>
        <taxon>Aphidoidea</taxon>
        <taxon>Aphididae</taxon>
        <taxon>Aphidini</taxon>
        <taxon>Schizaphis</taxon>
    </lineage>
</organism>
<evidence type="ECO:0008006" key="2">
    <source>
        <dbReference type="Google" id="ProtNLM"/>
    </source>
</evidence>
<gene>
    <name evidence="1" type="ORF">g.83698</name>
</gene>
<reference evidence="1" key="1">
    <citation type="submission" date="2018-04" db="EMBL/GenBank/DDBJ databases">
        <title>Transcriptome of Schizaphis graminum biotype I.</title>
        <authorList>
            <person name="Scully E.D."/>
            <person name="Geib S.M."/>
            <person name="Palmer N.A."/>
            <person name="Koch K."/>
            <person name="Bradshaw J."/>
            <person name="Heng-Moss T."/>
            <person name="Sarath G."/>
        </authorList>
    </citation>
    <scope>NUCLEOTIDE SEQUENCE</scope>
</reference>
<dbReference type="AlphaFoldDB" id="A0A2S2NCI1"/>
<name>A0A2S2NCI1_SCHGA</name>